<dbReference type="GO" id="GO:0022857">
    <property type="term" value="F:transmembrane transporter activity"/>
    <property type="evidence" value="ECO:0007669"/>
    <property type="project" value="InterPro"/>
</dbReference>
<feature type="transmembrane region" description="Helical" evidence="5">
    <location>
        <begin position="312"/>
        <end position="334"/>
    </location>
</feature>
<evidence type="ECO:0000256" key="3">
    <source>
        <dbReference type="ARBA" id="ARBA00022989"/>
    </source>
</evidence>
<dbReference type="InterPro" id="IPR011701">
    <property type="entry name" value="MFS"/>
</dbReference>
<dbReference type="CDD" id="cd17502">
    <property type="entry name" value="MFS_Azr1_MDR_like"/>
    <property type="match status" value="1"/>
</dbReference>
<feature type="transmembrane region" description="Helical" evidence="5">
    <location>
        <begin position="225"/>
        <end position="245"/>
    </location>
</feature>
<keyword evidence="2 5" id="KW-0812">Transmembrane</keyword>
<evidence type="ECO:0000256" key="4">
    <source>
        <dbReference type="ARBA" id="ARBA00023136"/>
    </source>
</evidence>
<comment type="subcellular location">
    <subcellularLocation>
        <location evidence="1">Membrane</location>
        <topology evidence="1">Multi-pass membrane protein</topology>
    </subcellularLocation>
</comment>
<comment type="caution">
    <text evidence="7">The sequence shown here is derived from an EMBL/GenBank/DDBJ whole genome shotgun (WGS) entry which is preliminary data.</text>
</comment>
<dbReference type="PANTHER" id="PTHR23501:SF158">
    <property type="entry name" value="TRANSPORTER, PUTATIVE (AFU_ORTHOLOGUE AFUA_5G14490)-RELATED"/>
    <property type="match status" value="1"/>
</dbReference>
<dbReference type="PANTHER" id="PTHR23501">
    <property type="entry name" value="MAJOR FACILITATOR SUPERFAMILY"/>
    <property type="match status" value="1"/>
</dbReference>
<evidence type="ECO:0000256" key="2">
    <source>
        <dbReference type="ARBA" id="ARBA00022692"/>
    </source>
</evidence>
<evidence type="ECO:0000256" key="5">
    <source>
        <dbReference type="SAM" id="Phobius"/>
    </source>
</evidence>
<feature type="transmembrane region" description="Helical" evidence="5">
    <location>
        <begin position="257"/>
        <end position="278"/>
    </location>
</feature>
<evidence type="ECO:0000259" key="6">
    <source>
        <dbReference type="PROSITE" id="PS50850"/>
    </source>
</evidence>
<evidence type="ECO:0000313" key="7">
    <source>
        <dbReference type="EMBL" id="KAK3196944.1"/>
    </source>
</evidence>
<feature type="transmembrane region" description="Helical" evidence="5">
    <location>
        <begin position="106"/>
        <end position="125"/>
    </location>
</feature>
<keyword evidence="8" id="KW-1185">Reference proteome</keyword>
<dbReference type="Pfam" id="PF07690">
    <property type="entry name" value="MFS_1"/>
    <property type="match status" value="1"/>
</dbReference>
<feature type="transmembrane region" description="Helical" evidence="5">
    <location>
        <begin position="137"/>
        <end position="156"/>
    </location>
</feature>
<dbReference type="AlphaFoldDB" id="A0AAN6LKW0"/>
<dbReference type="PRINTS" id="PR01036">
    <property type="entry name" value="TCRTETB"/>
</dbReference>
<evidence type="ECO:0000256" key="1">
    <source>
        <dbReference type="ARBA" id="ARBA00004141"/>
    </source>
</evidence>
<dbReference type="InterPro" id="IPR020846">
    <property type="entry name" value="MFS_dom"/>
</dbReference>
<feature type="transmembrane region" description="Helical" evidence="5">
    <location>
        <begin position="354"/>
        <end position="374"/>
    </location>
</feature>
<reference evidence="7 8" key="1">
    <citation type="submission" date="2021-02" db="EMBL/GenBank/DDBJ databases">
        <title>Genome assembly of Pseudopithomyces chartarum.</title>
        <authorList>
            <person name="Jauregui R."/>
            <person name="Singh J."/>
            <person name="Voisey C."/>
        </authorList>
    </citation>
    <scope>NUCLEOTIDE SEQUENCE [LARGE SCALE GENOMIC DNA]</scope>
    <source>
        <strain evidence="7 8">AGR01</strain>
    </source>
</reference>
<keyword evidence="4 5" id="KW-0472">Membrane</keyword>
<feature type="domain" description="Major facilitator superfamily (MFS) profile" evidence="6">
    <location>
        <begin position="72"/>
        <end position="466"/>
    </location>
</feature>
<evidence type="ECO:0000313" key="8">
    <source>
        <dbReference type="Proteomes" id="UP001280581"/>
    </source>
</evidence>
<feature type="transmembrane region" description="Helical" evidence="5">
    <location>
        <begin position="284"/>
        <end position="305"/>
    </location>
</feature>
<dbReference type="EMBL" id="WVTA01000021">
    <property type="protein sequence ID" value="KAK3196944.1"/>
    <property type="molecule type" value="Genomic_DNA"/>
</dbReference>
<sequence>MSHKRNAHEQLVIPTGTDIELEIATSLRQPTSTCADDALYTRTAEIAGPTEQAIDPSGMEHAKRSKLRTATVMIALCSTLFIVALNSTIVATAVPTICADLKSASGYAWINAVYLLATATSSPIWAKLSDIWGRKPILLTGVALYFLTSIICATAQSMKVLIAGRALQGTAGGGLVQLVYITISDLFSMRSRTMYLGLLQLMWAIAGGCGPVLGGTLTEYVSWRWVFWINLPVVCATEFYLPLFFQSAKGASPLQSGVLLIPITLTQSLVALAASIVVYKTGRYLEFIWAGVVLQTIGNGLYINFRPSSSSVFITASEIVAALGAGLLFQPPLIAIQAHVAPENMSTATSTLGFSRNIATCLAIVIGSVVFNAGMDDQTSALNNIGLPLDVARAVSGHSAAANVMVIETIADQHQKLVVQSAFAASLKNVWIMCTCMCACSILASVFIRRKVLSTVHVEVKTGIGS</sequence>
<proteinExistence type="predicted"/>
<dbReference type="SUPFAM" id="SSF103473">
    <property type="entry name" value="MFS general substrate transporter"/>
    <property type="match status" value="1"/>
</dbReference>
<name>A0AAN6LKW0_9PLEO</name>
<keyword evidence="3 5" id="KW-1133">Transmembrane helix</keyword>
<protein>
    <recommendedName>
        <fullName evidence="6">Major facilitator superfamily (MFS) profile domain-containing protein</fullName>
    </recommendedName>
</protein>
<accession>A0AAN6LKW0</accession>
<feature type="transmembrane region" description="Helical" evidence="5">
    <location>
        <begin position="72"/>
        <end position="94"/>
    </location>
</feature>
<dbReference type="PROSITE" id="PS50850">
    <property type="entry name" value="MFS"/>
    <property type="match status" value="1"/>
</dbReference>
<gene>
    <name evidence="7" type="ORF">GRF29_1536g43369</name>
</gene>
<feature type="transmembrane region" description="Helical" evidence="5">
    <location>
        <begin position="195"/>
        <end position="213"/>
    </location>
</feature>
<dbReference type="Gene3D" id="1.20.1250.20">
    <property type="entry name" value="MFS general substrate transporter like domains"/>
    <property type="match status" value="2"/>
</dbReference>
<dbReference type="Proteomes" id="UP001280581">
    <property type="component" value="Unassembled WGS sequence"/>
</dbReference>
<dbReference type="GO" id="GO:0005886">
    <property type="term" value="C:plasma membrane"/>
    <property type="evidence" value="ECO:0007669"/>
    <property type="project" value="TreeGrafter"/>
</dbReference>
<organism evidence="7 8">
    <name type="scientific">Pseudopithomyces chartarum</name>
    <dbReference type="NCBI Taxonomy" id="1892770"/>
    <lineage>
        <taxon>Eukaryota</taxon>
        <taxon>Fungi</taxon>
        <taxon>Dikarya</taxon>
        <taxon>Ascomycota</taxon>
        <taxon>Pezizomycotina</taxon>
        <taxon>Dothideomycetes</taxon>
        <taxon>Pleosporomycetidae</taxon>
        <taxon>Pleosporales</taxon>
        <taxon>Massarineae</taxon>
        <taxon>Didymosphaeriaceae</taxon>
        <taxon>Pseudopithomyces</taxon>
    </lineage>
</organism>
<feature type="transmembrane region" description="Helical" evidence="5">
    <location>
        <begin position="430"/>
        <end position="448"/>
    </location>
</feature>
<dbReference type="InterPro" id="IPR036259">
    <property type="entry name" value="MFS_trans_sf"/>
</dbReference>